<dbReference type="InterPro" id="IPR029058">
    <property type="entry name" value="AB_hydrolase_fold"/>
</dbReference>
<evidence type="ECO:0000313" key="2">
    <source>
        <dbReference type="EMBL" id="MFD1236190.1"/>
    </source>
</evidence>
<keyword evidence="3" id="KW-1185">Reference proteome</keyword>
<gene>
    <name evidence="2" type="ORF">ACFQ34_23105</name>
</gene>
<dbReference type="PRINTS" id="PR00111">
    <property type="entry name" value="ABHYDROLASE"/>
</dbReference>
<sequence>MTSTQAALPHVEYDGFHTAYHDVGPPRTDGPPVLLVHGSGPGVSASANWRGILASPLAGDHRLLAPDIAGFGETHTAHELTHNTRVRHLVGFLDALGLDRVDIVGNSMGGALALALAHRHPDRVRRMVLMGTVGISFPLPDGLDRVWGYEPSLESMAELVGLFAHDTDIIGPDLVRLRYEASIAPGVHERYAAAFAAPRQRHIDAMALSGDELRAIAAPIRLLHGAEDRVIPLEATSLRLVRLLPRADLVVFSRCGHWTQIERAEDFVREVATFFAG</sequence>
<dbReference type="PANTHER" id="PTHR43798:SF33">
    <property type="entry name" value="HYDROLASE, PUTATIVE (AFU_ORTHOLOGUE AFUA_2G14860)-RELATED"/>
    <property type="match status" value="1"/>
</dbReference>
<reference evidence="3" key="1">
    <citation type="journal article" date="2019" name="Int. J. Syst. Evol. Microbiol.">
        <title>The Global Catalogue of Microorganisms (GCM) 10K type strain sequencing project: providing services to taxonomists for standard genome sequencing and annotation.</title>
        <authorList>
            <consortium name="The Broad Institute Genomics Platform"/>
            <consortium name="The Broad Institute Genome Sequencing Center for Infectious Disease"/>
            <person name="Wu L."/>
            <person name="Ma J."/>
        </authorList>
    </citation>
    <scope>NUCLEOTIDE SEQUENCE [LARGE SCALE GENOMIC DNA]</scope>
    <source>
        <strain evidence="3">CCUG 49018</strain>
    </source>
</reference>
<dbReference type="SUPFAM" id="SSF53474">
    <property type="entry name" value="alpha/beta-Hydrolases"/>
    <property type="match status" value="1"/>
</dbReference>
<dbReference type="InterPro" id="IPR050266">
    <property type="entry name" value="AB_hydrolase_sf"/>
</dbReference>
<dbReference type="Gene3D" id="3.40.50.1820">
    <property type="entry name" value="alpha/beta hydrolase"/>
    <property type="match status" value="1"/>
</dbReference>
<proteinExistence type="predicted"/>
<dbReference type="PANTHER" id="PTHR43798">
    <property type="entry name" value="MONOACYLGLYCEROL LIPASE"/>
    <property type="match status" value="1"/>
</dbReference>
<accession>A0ABW3VN28</accession>
<evidence type="ECO:0000259" key="1">
    <source>
        <dbReference type="Pfam" id="PF00561"/>
    </source>
</evidence>
<dbReference type="InterPro" id="IPR000639">
    <property type="entry name" value="Epox_hydrolase-like"/>
</dbReference>
<dbReference type="Pfam" id="PF00561">
    <property type="entry name" value="Abhydrolase_1"/>
    <property type="match status" value="1"/>
</dbReference>
<feature type="domain" description="AB hydrolase-1" evidence="1">
    <location>
        <begin position="31"/>
        <end position="263"/>
    </location>
</feature>
<dbReference type="EMBL" id="JBHTMB010000208">
    <property type="protein sequence ID" value="MFD1236190.1"/>
    <property type="molecule type" value="Genomic_DNA"/>
</dbReference>
<dbReference type="RefSeq" id="WP_339124809.1">
    <property type="nucleotide sequence ID" value="NZ_BAABKS010000100.1"/>
</dbReference>
<dbReference type="Proteomes" id="UP001597182">
    <property type="component" value="Unassembled WGS sequence"/>
</dbReference>
<protein>
    <submittedName>
        <fullName evidence="2">Alpha/beta fold hydrolase</fullName>
    </submittedName>
</protein>
<keyword evidence="2" id="KW-0378">Hydrolase</keyword>
<comment type="caution">
    <text evidence="2">The sequence shown here is derived from an EMBL/GenBank/DDBJ whole genome shotgun (WGS) entry which is preliminary data.</text>
</comment>
<organism evidence="2 3">
    <name type="scientific">Pseudonocardia benzenivorans</name>
    <dbReference type="NCBI Taxonomy" id="228005"/>
    <lineage>
        <taxon>Bacteria</taxon>
        <taxon>Bacillati</taxon>
        <taxon>Actinomycetota</taxon>
        <taxon>Actinomycetes</taxon>
        <taxon>Pseudonocardiales</taxon>
        <taxon>Pseudonocardiaceae</taxon>
        <taxon>Pseudonocardia</taxon>
    </lineage>
</organism>
<dbReference type="GO" id="GO:0016787">
    <property type="term" value="F:hydrolase activity"/>
    <property type="evidence" value="ECO:0007669"/>
    <property type="project" value="UniProtKB-KW"/>
</dbReference>
<dbReference type="InterPro" id="IPR000073">
    <property type="entry name" value="AB_hydrolase_1"/>
</dbReference>
<evidence type="ECO:0000313" key="3">
    <source>
        <dbReference type="Proteomes" id="UP001597182"/>
    </source>
</evidence>
<dbReference type="PRINTS" id="PR00412">
    <property type="entry name" value="EPOXHYDRLASE"/>
</dbReference>
<name>A0ABW3VN28_9PSEU</name>